<evidence type="ECO:0000256" key="5">
    <source>
        <dbReference type="ARBA" id="ARBA00022840"/>
    </source>
</evidence>
<feature type="domain" description="Biotin carboxylation" evidence="10">
    <location>
        <begin position="1"/>
        <end position="444"/>
    </location>
</feature>
<dbReference type="Pfam" id="PF02682">
    <property type="entry name" value="CT_C_D"/>
    <property type="match status" value="1"/>
</dbReference>
<protein>
    <submittedName>
        <fullName evidence="11">Urea carboxylase</fullName>
        <ecNumber evidence="11">6.3.4.6</ecNumber>
    </submittedName>
</protein>
<evidence type="ECO:0000256" key="2">
    <source>
        <dbReference type="ARBA" id="ARBA00022598"/>
    </source>
</evidence>
<dbReference type="SUPFAM" id="SSF56059">
    <property type="entry name" value="Glutathione synthetase ATP-binding domain-like"/>
    <property type="match status" value="1"/>
</dbReference>
<dbReference type="InterPro" id="IPR003833">
    <property type="entry name" value="CT_C_D"/>
</dbReference>
<dbReference type="InterPro" id="IPR005479">
    <property type="entry name" value="CPAse_ATP-bd"/>
</dbReference>
<dbReference type="Gene3D" id="2.40.100.10">
    <property type="entry name" value="Cyclophilin-like"/>
    <property type="match status" value="2"/>
</dbReference>
<dbReference type="SUPFAM" id="SSF51246">
    <property type="entry name" value="Rudiment single hybrid motif"/>
    <property type="match status" value="1"/>
</dbReference>
<dbReference type="InterPro" id="IPR011764">
    <property type="entry name" value="Biotin_carboxylation_dom"/>
</dbReference>
<dbReference type="RefSeq" id="WP_322543383.1">
    <property type="nucleotide sequence ID" value="NZ_JAOBTT010000001.1"/>
</dbReference>
<dbReference type="PROSITE" id="PS50979">
    <property type="entry name" value="BC"/>
    <property type="match status" value="1"/>
</dbReference>
<dbReference type="Pfam" id="PF02626">
    <property type="entry name" value="CT_A_B"/>
    <property type="match status" value="1"/>
</dbReference>
<dbReference type="InterPro" id="IPR005482">
    <property type="entry name" value="Biotin_COase_C"/>
</dbReference>
<gene>
    <name evidence="11" type="primary">uca</name>
    <name evidence="11" type="ORF">N4G40_14955</name>
</gene>
<dbReference type="GO" id="GO:0004847">
    <property type="term" value="F:urea carboxylase activity"/>
    <property type="evidence" value="ECO:0007669"/>
    <property type="project" value="UniProtKB-EC"/>
</dbReference>
<keyword evidence="5 7" id="KW-0067">ATP-binding</keyword>
<dbReference type="InterPro" id="IPR011054">
    <property type="entry name" value="Rudment_hybrid_motif"/>
</dbReference>
<keyword evidence="6" id="KW-0092">Biotin</keyword>
<keyword evidence="3 7" id="KW-0547">Nucleotide-binding</keyword>
<dbReference type="NCBIfam" id="TIGR02712">
    <property type="entry name" value="urea_carbox"/>
    <property type="match status" value="1"/>
</dbReference>
<evidence type="ECO:0000256" key="4">
    <source>
        <dbReference type="ARBA" id="ARBA00022801"/>
    </source>
</evidence>
<dbReference type="InterPro" id="IPR003778">
    <property type="entry name" value="CT_A_B"/>
</dbReference>
<reference evidence="12" key="1">
    <citation type="submission" date="2023-07" db="EMBL/GenBank/DDBJ databases">
        <title>Structural and functional analysis of rice phyllospheric bacteria for their antimicrobial properties and defense elicitation against blast disease.</title>
        <authorList>
            <person name="Sahu K.P."/>
            <person name="Asharani P."/>
            <person name="Kumar M."/>
            <person name="Reddy B."/>
            <person name="Kumar A."/>
        </authorList>
    </citation>
    <scope>NUCLEOTIDE SEQUENCE [LARGE SCALE GENOMIC DNA]</scope>
    <source>
        <strain evidence="12">OsEp_Plm_30P10</strain>
    </source>
</reference>
<dbReference type="InterPro" id="IPR016185">
    <property type="entry name" value="PreATP-grasp_dom_sf"/>
</dbReference>
<dbReference type="PANTHER" id="PTHR18866:SF128">
    <property type="entry name" value="UREA AMIDOLYASE"/>
    <property type="match status" value="1"/>
</dbReference>
<dbReference type="Gene3D" id="2.40.50.100">
    <property type="match status" value="1"/>
</dbReference>
<evidence type="ECO:0000256" key="7">
    <source>
        <dbReference type="PROSITE-ProRule" id="PRU00409"/>
    </source>
</evidence>
<dbReference type="InterPro" id="IPR001882">
    <property type="entry name" value="Biotin_BS"/>
</dbReference>
<dbReference type="Pfam" id="PF02785">
    <property type="entry name" value="Biotin_carb_C"/>
    <property type="match status" value="1"/>
</dbReference>
<keyword evidence="4" id="KW-0378">Hydrolase</keyword>
<sequence length="1205" mass="130115">MFTTVLIANRGEIACRAIRTLKRLGVQSVAVYSDADRNAQHVREADIAVPLGGDKASDSYLRIDKILAAAQASGAQAIWPGYGFLSESLPFAHACEQAGIVFIGPTAQQIGEFGLKHRARELAAEAGVPMTPGTPLLDTLDQALQAAERIGYPVMLKSTAGGGGIGLTRCADATALTSAWASVRRLGEQFFSDAGVFLERCIDRARHIEVQIFGDGRGTVVALGERDCTLQRRNQKVVEETPAPNLPQATRDAMLAAAVRLGERVNYRSAGTVEYIYDAAQDAFYFLEVNTRLQVEHPITECVTGLDLVECMLNVAAGDALDWARLQQPPQGAAIEVRLYAEDPLKNFQPSPGVLTHVAFPQGVRVDSGVTTGSEVSAFYDPMIAKLIVHAETRDAALTKMQQALAATQLHGIATNLDYLRQIVATEAFRHATMWTRFLDSFTPAASAIEVVQPGTFSSVQDYPGRLGYWDIGVPPSGPMDDLAFRLANRIVGNHDSAAGLEFTLQGPTLRFHADATVALTGADCPADLDGVPVDYWQPIAVRAGQTLTLGRARSGCRTYLAVRNGLDVPHYLGSRATFTLGQFGGHAGRTLRVADMLPIAQPALAACTTPAPVDTPRALDPALVPHYGSEWRIGVLYGPHGAPDFFTQAAIDEFFASDWQVHYNSNRLGVRLVGPKPSWTRANGGEAGLHPSNVHDCEYAIGAVNFTGDFPVILTHDGPSLGGFVCPVTIAKAELWKVGQVKPGDRIRFYPMSAEDAVAREKAQAHSIATLRPSHAPAFPLPSLAATAIGSATLLAALPASETTPTVAYRQAGDKYVLIEYGDNVLDLALRLRVHLLMQALHARAVPGIAELSPGVRSLQVRYDSQVLSQQQLMTLLLALEAELGDVSQLKVPSRTVWLPMAFEDSATLGAVTRYQETVRPTAPWLPNNVDFIQRINGLPSREAVRETIFSASYLILGLGDVYLGAPCAVPIDPRHRLLSSKYSPARTFTAEGTVGIGGMYMCIYGMDSPGGYQLVGRTLPIWNKFLKNAQFTAGQPWLLKFFDQVRFYPVSEAELTQLRDDFREGRAAIRIESTEFDFAAHQRFLAEHAASIADFRQRQAAAFEREVARWADEEAHAPSMPETAPEVDAAVNDGHAVCADMNGNIWKVLVQPGDAVEAGQTLIIVEAMKMELAIAAPQAGVVARVACQAGRPVSPGDTLLWLA</sequence>
<dbReference type="SMART" id="SM00878">
    <property type="entry name" value="Biotin_carb_C"/>
    <property type="match status" value="1"/>
</dbReference>
<dbReference type="EMBL" id="JAOBTT010000001">
    <property type="protein sequence ID" value="MDZ7279560.1"/>
    <property type="molecule type" value="Genomic_DNA"/>
</dbReference>
<dbReference type="NCBIfam" id="TIGR00724">
    <property type="entry name" value="urea_amlyse_rel"/>
    <property type="match status" value="1"/>
</dbReference>
<name>A0ABU5LI04_9GAMM</name>
<dbReference type="CDD" id="cd06850">
    <property type="entry name" value="biotinyl_domain"/>
    <property type="match status" value="1"/>
</dbReference>
<dbReference type="Gene3D" id="3.30.470.20">
    <property type="entry name" value="ATP-grasp fold, B domain"/>
    <property type="match status" value="1"/>
</dbReference>
<dbReference type="EC" id="6.3.4.6" evidence="11"/>
<organism evidence="11 12">
    <name type="scientific">Pantoea eucrina</name>
    <dbReference type="NCBI Taxonomy" id="472693"/>
    <lineage>
        <taxon>Bacteria</taxon>
        <taxon>Pseudomonadati</taxon>
        <taxon>Pseudomonadota</taxon>
        <taxon>Gammaproteobacteria</taxon>
        <taxon>Enterobacterales</taxon>
        <taxon>Erwiniaceae</taxon>
        <taxon>Pantoea</taxon>
    </lineage>
</organism>
<dbReference type="PANTHER" id="PTHR18866">
    <property type="entry name" value="CARBOXYLASE:PYRUVATE/ACETYL-COA/PROPIONYL-COA CARBOXYLASE"/>
    <property type="match status" value="1"/>
</dbReference>
<evidence type="ECO:0000313" key="11">
    <source>
        <dbReference type="EMBL" id="MDZ7279560.1"/>
    </source>
</evidence>
<dbReference type="InterPro" id="IPR014084">
    <property type="entry name" value="Urea_COase"/>
</dbReference>
<proteinExistence type="predicted"/>
<dbReference type="Pfam" id="PF02786">
    <property type="entry name" value="CPSase_L_D2"/>
    <property type="match status" value="1"/>
</dbReference>
<evidence type="ECO:0000259" key="10">
    <source>
        <dbReference type="PROSITE" id="PS50979"/>
    </source>
</evidence>
<dbReference type="PROSITE" id="PS00188">
    <property type="entry name" value="BIOTIN"/>
    <property type="match status" value="1"/>
</dbReference>
<dbReference type="InterPro" id="IPR011053">
    <property type="entry name" value="Single_hybrid_motif"/>
</dbReference>
<keyword evidence="12" id="KW-1185">Reference proteome</keyword>
<keyword evidence="2 11" id="KW-0436">Ligase</keyword>
<evidence type="ECO:0000313" key="12">
    <source>
        <dbReference type="Proteomes" id="UP001288620"/>
    </source>
</evidence>
<comment type="caution">
    <text evidence="11">The sequence shown here is derived from an EMBL/GenBank/DDBJ whole genome shotgun (WGS) entry which is preliminary data.</text>
</comment>
<dbReference type="SUPFAM" id="SSF51230">
    <property type="entry name" value="Single hybrid motif"/>
    <property type="match status" value="1"/>
</dbReference>
<dbReference type="InterPro" id="IPR000089">
    <property type="entry name" value="Biotin_lipoyl"/>
</dbReference>
<evidence type="ECO:0000259" key="8">
    <source>
        <dbReference type="PROSITE" id="PS50968"/>
    </source>
</evidence>
<dbReference type="SMART" id="SM00797">
    <property type="entry name" value="AHS2"/>
    <property type="match status" value="1"/>
</dbReference>
<accession>A0ABU5LI04</accession>
<dbReference type="SMART" id="SM00796">
    <property type="entry name" value="AHS1"/>
    <property type="match status" value="1"/>
</dbReference>
<dbReference type="InterPro" id="IPR011761">
    <property type="entry name" value="ATP-grasp"/>
</dbReference>
<dbReference type="SUPFAM" id="SSF52440">
    <property type="entry name" value="PreATP-grasp domain"/>
    <property type="match status" value="1"/>
</dbReference>
<dbReference type="Gene3D" id="3.30.1360.40">
    <property type="match status" value="1"/>
</dbReference>
<feature type="domain" description="ATP-grasp" evidence="9">
    <location>
        <begin position="120"/>
        <end position="317"/>
    </location>
</feature>
<dbReference type="InterPro" id="IPR005481">
    <property type="entry name" value="BC-like_N"/>
</dbReference>
<dbReference type="Pfam" id="PF00289">
    <property type="entry name" value="Biotin_carb_N"/>
    <property type="match status" value="1"/>
</dbReference>
<feature type="domain" description="Lipoyl-binding" evidence="8">
    <location>
        <begin position="1130"/>
        <end position="1205"/>
    </location>
</feature>
<evidence type="ECO:0000259" key="9">
    <source>
        <dbReference type="PROSITE" id="PS50975"/>
    </source>
</evidence>
<dbReference type="PROSITE" id="PS50968">
    <property type="entry name" value="BIOTINYL_LIPOYL"/>
    <property type="match status" value="1"/>
</dbReference>
<evidence type="ECO:0000256" key="3">
    <source>
        <dbReference type="ARBA" id="ARBA00022741"/>
    </source>
</evidence>
<dbReference type="Proteomes" id="UP001288620">
    <property type="component" value="Unassembled WGS sequence"/>
</dbReference>
<comment type="cofactor">
    <cofactor evidence="1">
        <name>biotin</name>
        <dbReference type="ChEBI" id="CHEBI:57586"/>
    </cofactor>
</comment>
<dbReference type="InterPro" id="IPR050856">
    <property type="entry name" value="Biotin_carboxylase_complex"/>
</dbReference>
<dbReference type="InterPro" id="IPR029000">
    <property type="entry name" value="Cyclophilin-like_dom_sf"/>
</dbReference>
<dbReference type="PROSITE" id="PS50975">
    <property type="entry name" value="ATP_GRASP"/>
    <property type="match status" value="1"/>
</dbReference>
<evidence type="ECO:0000256" key="6">
    <source>
        <dbReference type="ARBA" id="ARBA00023267"/>
    </source>
</evidence>
<dbReference type="PROSITE" id="PS00866">
    <property type="entry name" value="CPSASE_1"/>
    <property type="match status" value="1"/>
</dbReference>
<dbReference type="SUPFAM" id="SSF50891">
    <property type="entry name" value="Cyclophilin-like"/>
    <property type="match status" value="2"/>
</dbReference>
<dbReference type="Pfam" id="PF00364">
    <property type="entry name" value="Biotin_lipoyl"/>
    <property type="match status" value="1"/>
</dbReference>
<dbReference type="SUPFAM" id="SSF160467">
    <property type="entry name" value="PH0987 N-terminal domain-like"/>
    <property type="match status" value="1"/>
</dbReference>
<dbReference type="PROSITE" id="PS00867">
    <property type="entry name" value="CPSASE_2"/>
    <property type="match status" value="1"/>
</dbReference>
<evidence type="ECO:0000256" key="1">
    <source>
        <dbReference type="ARBA" id="ARBA00001953"/>
    </source>
</evidence>